<feature type="transmembrane region" description="Helical" evidence="1">
    <location>
        <begin position="607"/>
        <end position="626"/>
    </location>
</feature>
<dbReference type="EnsemblMetazoa" id="SCAU000995-RA">
    <property type="protein sequence ID" value="SCAU000995-PA"/>
    <property type="gene ID" value="SCAU000995"/>
</dbReference>
<dbReference type="Proteomes" id="UP000095300">
    <property type="component" value="Unassembled WGS sequence"/>
</dbReference>
<gene>
    <name evidence="4" type="primary">106086761</name>
</gene>
<feature type="signal peptide" evidence="2">
    <location>
        <begin position="1"/>
        <end position="18"/>
    </location>
</feature>
<evidence type="ECO:0000313" key="5">
    <source>
        <dbReference type="Proteomes" id="UP000095300"/>
    </source>
</evidence>
<evidence type="ECO:0000259" key="3">
    <source>
        <dbReference type="Pfam" id="PF01757"/>
    </source>
</evidence>
<keyword evidence="1" id="KW-1133">Transmembrane helix</keyword>
<dbReference type="InterPro" id="IPR052728">
    <property type="entry name" value="O2_lipid_transport_reg"/>
</dbReference>
<dbReference type="Pfam" id="PF01757">
    <property type="entry name" value="Acyl_transf_3"/>
    <property type="match status" value="1"/>
</dbReference>
<dbReference type="InterPro" id="IPR002656">
    <property type="entry name" value="Acyl_transf_3_dom"/>
</dbReference>
<proteinExistence type="predicted"/>
<feature type="transmembrane region" description="Helical" evidence="1">
    <location>
        <begin position="414"/>
        <end position="436"/>
    </location>
</feature>
<dbReference type="GO" id="GO:0016747">
    <property type="term" value="F:acyltransferase activity, transferring groups other than amino-acyl groups"/>
    <property type="evidence" value="ECO:0007669"/>
    <property type="project" value="InterPro"/>
</dbReference>
<keyword evidence="2" id="KW-0732">Signal</keyword>
<name>A0A1I8NPU5_STOCA</name>
<sequence>MWFGILIISVLAVDNVLGDTNSKTTVKMPTMFKFDNYQEAMSSSNPSPYCLVFGEIQPDNSSDLWHAIDAFVQDPVRRFRHDHIIYGFNVDKCKQLLRDKGIVVETQTELDETRIPQDEVVDFFKRIFTEDDYKDRLQYQDLLDKCMNLEIQGKYNLSVKTFIEYCDKNPNKEEMPSKDGMSRSVYVVIGILVVLNIASSFYDYFVHSPRDSGKSQIEQSTKKEGKPNLGVAILTSFSISRNYRQLTQAKENDDEFRFFYFYRLVTAIIVIFGHVYLGITTMPLKNPEFVEGKWDEAWSMICQNGNVTIQIFFIMTAFHTKLSFDKRKVITPRSSFAKSASLYITVIAHRYLRLLPSLAALIYFESKILYHLGSGPFWRHINQAGNTFCQQYWWKNIFLVNIFLMDESCSQHTWYISTDVHLFMLYTLLIIVTAKFPRLKKPIYITMATLSFLILGTLTYIYRLDVNVYLKPELYRYLYFKFKDTFYTTYITFYGNLGGYLMGILCAEWYQTEHFSKTKERLSKYARNVFVQIPFVIAHLYVPLTVLYTAVWVIDKNNGEPSLWLALYSAGFRNLWVLYGGFSVMMMAMKWGWIAYDLCSMEMFRTVGRLTFGMFIWHAPILRIISGLYRDSLELSDAYVGSLTITVSVLSMSIAFIFSLLVEFPLGNLVNLLFRYVSKSSVQENSQEKKQK</sequence>
<feature type="transmembrane region" description="Helical" evidence="1">
    <location>
        <begin position="530"/>
        <end position="554"/>
    </location>
</feature>
<feature type="chain" id="PRO_5009325382" description="Acyltransferase 3 domain-containing protein" evidence="2">
    <location>
        <begin position="19"/>
        <end position="692"/>
    </location>
</feature>
<feature type="transmembrane region" description="Helical" evidence="1">
    <location>
        <begin position="297"/>
        <end position="319"/>
    </location>
</feature>
<dbReference type="VEuPathDB" id="VectorBase:SCAU000995"/>
<feature type="transmembrane region" description="Helical" evidence="1">
    <location>
        <begin position="185"/>
        <end position="205"/>
    </location>
</feature>
<feature type="transmembrane region" description="Helical" evidence="1">
    <location>
        <begin position="260"/>
        <end position="277"/>
    </location>
</feature>
<feature type="transmembrane region" description="Helical" evidence="1">
    <location>
        <begin position="443"/>
        <end position="462"/>
    </location>
</feature>
<keyword evidence="1" id="KW-0812">Transmembrane</keyword>
<feature type="domain" description="Acyltransferase 3" evidence="3">
    <location>
        <begin position="263"/>
        <end position="661"/>
    </location>
</feature>
<dbReference type="PANTHER" id="PTHR11161:SF22">
    <property type="entry name" value="ACYLTRANSFERASE 3 DOMAIN-CONTAINING PROTEIN-RELATED"/>
    <property type="match status" value="1"/>
</dbReference>
<feature type="transmembrane region" description="Helical" evidence="1">
    <location>
        <begin position="487"/>
        <end position="510"/>
    </location>
</feature>
<dbReference type="AlphaFoldDB" id="A0A1I8NPU5"/>
<feature type="transmembrane region" description="Helical" evidence="1">
    <location>
        <begin position="574"/>
        <end position="595"/>
    </location>
</feature>
<keyword evidence="5" id="KW-1185">Reference proteome</keyword>
<accession>A0A1I8NPU5</accession>
<evidence type="ECO:0000256" key="1">
    <source>
        <dbReference type="SAM" id="Phobius"/>
    </source>
</evidence>
<protein>
    <recommendedName>
        <fullName evidence="3">Acyltransferase 3 domain-containing protein</fullName>
    </recommendedName>
</protein>
<feature type="transmembrane region" description="Helical" evidence="1">
    <location>
        <begin position="340"/>
        <end position="364"/>
    </location>
</feature>
<evidence type="ECO:0000313" key="4">
    <source>
        <dbReference type="EnsemblMetazoa" id="SCAU000995-PA"/>
    </source>
</evidence>
<reference evidence="4" key="1">
    <citation type="submission" date="2020-05" db="UniProtKB">
        <authorList>
            <consortium name="EnsemblMetazoa"/>
        </authorList>
    </citation>
    <scope>IDENTIFICATION</scope>
    <source>
        <strain evidence="4">USDA</strain>
    </source>
</reference>
<organism evidence="4 5">
    <name type="scientific">Stomoxys calcitrans</name>
    <name type="common">Stable fly</name>
    <name type="synonym">Conops calcitrans</name>
    <dbReference type="NCBI Taxonomy" id="35570"/>
    <lineage>
        <taxon>Eukaryota</taxon>
        <taxon>Metazoa</taxon>
        <taxon>Ecdysozoa</taxon>
        <taxon>Arthropoda</taxon>
        <taxon>Hexapoda</taxon>
        <taxon>Insecta</taxon>
        <taxon>Pterygota</taxon>
        <taxon>Neoptera</taxon>
        <taxon>Endopterygota</taxon>
        <taxon>Diptera</taxon>
        <taxon>Brachycera</taxon>
        <taxon>Muscomorpha</taxon>
        <taxon>Muscoidea</taxon>
        <taxon>Muscidae</taxon>
        <taxon>Stomoxys</taxon>
    </lineage>
</organism>
<keyword evidence="1" id="KW-0472">Membrane</keyword>
<evidence type="ECO:0000256" key="2">
    <source>
        <dbReference type="SAM" id="SignalP"/>
    </source>
</evidence>
<feature type="transmembrane region" description="Helical" evidence="1">
    <location>
        <begin position="638"/>
        <end position="662"/>
    </location>
</feature>
<dbReference type="PANTHER" id="PTHR11161">
    <property type="entry name" value="O-ACYLTRANSFERASE"/>
    <property type="match status" value="1"/>
</dbReference>